<feature type="compositionally biased region" description="Polar residues" evidence="1">
    <location>
        <begin position="57"/>
        <end position="68"/>
    </location>
</feature>
<protein>
    <submittedName>
        <fullName evidence="2">Uncharacterized protein</fullName>
    </submittedName>
</protein>
<feature type="region of interest" description="Disordered" evidence="1">
    <location>
        <begin position="57"/>
        <end position="78"/>
    </location>
</feature>
<sequence length="99" mass="10810">MAPEPCKNSVPKRDSHTEGRPINRHDKYGSSQAQVAWTDEDLSLERLAVLSPLTFSASTPAANSSRHSSIVRKGTPGYSSVTSTSLILSMANRCWHPLM</sequence>
<accession>A0A843VZX6</accession>
<proteinExistence type="predicted"/>
<gene>
    <name evidence="2" type="ORF">Taro_037238</name>
</gene>
<evidence type="ECO:0000313" key="3">
    <source>
        <dbReference type="Proteomes" id="UP000652761"/>
    </source>
</evidence>
<dbReference type="AlphaFoldDB" id="A0A843VZX6"/>
<keyword evidence="3" id="KW-1185">Reference proteome</keyword>
<reference evidence="2" key="1">
    <citation type="submission" date="2017-07" db="EMBL/GenBank/DDBJ databases">
        <title>Taro Niue Genome Assembly and Annotation.</title>
        <authorList>
            <person name="Atibalentja N."/>
            <person name="Keating K."/>
            <person name="Fields C.J."/>
        </authorList>
    </citation>
    <scope>NUCLEOTIDE SEQUENCE</scope>
    <source>
        <strain evidence="2">Niue_2</strain>
        <tissue evidence="2">Leaf</tissue>
    </source>
</reference>
<dbReference type="Proteomes" id="UP000652761">
    <property type="component" value="Unassembled WGS sequence"/>
</dbReference>
<feature type="compositionally biased region" description="Basic and acidic residues" evidence="1">
    <location>
        <begin position="11"/>
        <end position="28"/>
    </location>
</feature>
<evidence type="ECO:0000313" key="2">
    <source>
        <dbReference type="EMBL" id="MQM04443.1"/>
    </source>
</evidence>
<comment type="caution">
    <text evidence="2">The sequence shown here is derived from an EMBL/GenBank/DDBJ whole genome shotgun (WGS) entry which is preliminary data.</text>
</comment>
<name>A0A843VZX6_COLES</name>
<dbReference type="EMBL" id="NMUH01003216">
    <property type="protein sequence ID" value="MQM04443.1"/>
    <property type="molecule type" value="Genomic_DNA"/>
</dbReference>
<organism evidence="2 3">
    <name type="scientific">Colocasia esculenta</name>
    <name type="common">Wild taro</name>
    <name type="synonym">Arum esculentum</name>
    <dbReference type="NCBI Taxonomy" id="4460"/>
    <lineage>
        <taxon>Eukaryota</taxon>
        <taxon>Viridiplantae</taxon>
        <taxon>Streptophyta</taxon>
        <taxon>Embryophyta</taxon>
        <taxon>Tracheophyta</taxon>
        <taxon>Spermatophyta</taxon>
        <taxon>Magnoliopsida</taxon>
        <taxon>Liliopsida</taxon>
        <taxon>Araceae</taxon>
        <taxon>Aroideae</taxon>
        <taxon>Colocasieae</taxon>
        <taxon>Colocasia</taxon>
    </lineage>
</organism>
<evidence type="ECO:0000256" key="1">
    <source>
        <dbReference type="SAM" id="MobiDB-lite"/>
    </source>
</evidence>
<feature type="region of interest" description="Disordered" evidence="1">
    <location>
        <begin position="1"/>
        <end position="34"/>
    </location>
</feature>